<reference evidence="1" key="2">
    <citation type="submission" date="2020-05" db="UniProtKB">
        <authorList>
            <consortium name="EnsemblMetazoa"/>
        </authorList>
    </citation>
    <scope>IDENTIFICATION</scope>
    <source>
        <strain evidence="1">ACHKN1017</strain>
    </source>
</reference>
<dbReference type="EnsemblMetazoa" id="ACHR014093-RA">
    <property type="protein sequence ID" value="ACHR014093-PA"/>
    <property type="gene ID" value="ACHR014093"/>
</dbReference>
<reference evidence="2" key="1">
    <citation type="submission" date="2013-03" db="EMBL/GenBank/DDBJ databases">
        <title>The Genome Sequence of Anopheles christyi ACHKN1017.</title>
        <authorList>
            <consortium name="The Broad Institute Genomics Platform"/>
            <person name="Neafsey D.E."/>
            <person name="Besansky N."/>
            <person name="Walker B."/>
            <person name="Young S.K."/>
            <person name="Zeng Q."/>
            <person name="Gargeya S."/>
            <person name="Fitzgerald M."/>
            <person name="Haas B."/>
            <person name="Abouelleil A."/>
            <person name="Allen A.W."/>
            <person name="Alvarado L."/>
            <person name="Arachchi H.M."/>
            <person name="Berlin A.M."/>
            <person name="Chapman S.B."/>
            <person name="Gainer-Dewar J."/>
            <person name="Goldberg J."/>
            <person name="Griggs A."/>
            <person name="Gujja S."/>
            <person name="Hansen M."/>
            <person name="Howarth C."/>
            <person name="Imamovic A."/>
            <person name="Ireland A."/>
            <person name="Larimer J."/>
            <person name="McCowan C."/>
            <person name="Murphy C."/>
            <person name="Pearson M."/>
            <person name="Poon T.W."/>
            <person name="Priest M."/>
            <person name="Roberts A."/>
            <person name="Saif S."/>
            <person name="Shea T."/>
            <person name="Sisk P."/>
            <person name="Sykes S."/>
            <person name="Wortman J."/>
            <person name="Nusbaum C."/>
            <person name="Birren B."/>
        </authorList>
    </citation>
    <scope>NUCLEOTIDE SEQUENCE [LARGE SCALE GENOMIC DNA]</scope>
    <source>
        <strain evidence="2">ACHKN1017</strain>
    </source>
</reference>
<dbReference type="AlphaFoldDB" id="A0A182KHY9"/>
<name>A0A182KHY9_9DIPT</name>
<keyword evidence="2" id="KW-1185">Reference proteome</keyword>
<evidence type="ECO:0000313" key="1">
    <source>
        <dbReference type="EnsemblMetazoa" id="ACHR014093-PA"/>
    </source>
</evidence>
<proteinExistence type="predicted"/>
<protein>
    <submittedName>
        <fullName evidence="1">Uncharacterized protein</fullName>
    </submittedName>
</protein>
<dbReference type="VEuPathDB" id="VectorBase:ACHR014093"/>
<evidence type="ECO:0000313" key="2">
    <source>
        <dbReference type="Proteomes" id="UP000075881"/>
    </source>
</evidence>
<organism evidence="1 2">
    <name type="scientific">Anopheles christyi</name>
    <dbReference type="NCBI Taxonomy" id="43041"/>
    <lineage>
        <taxon>Eukaryota</taxon>
        <taxon>Metazoa</taxon>
        <taxon>Ecdysozoa</taxon>
        <taxon>Arthropoda</taxon>
        <taxon>Hexapoda</taxon>
        <taxon>Insecta</taxon>
        <taxon>Pterygota</taxon>
        <taxon>Neoptera</taxon>
        <taxon>Endopterygota</taxon>
        <taxon>Diptera</taxon>
        <taxon>Nematocera</taxon>
        <taxon>Culicoidea</taxon>
        <taxon>Culicidae</taxon>
        <taxon>Anophelinae</taxon>
        <taxon>Anopheles</taxon>
    </lineage>
</organism>
<sequence length="104" mass="11827">MPVGHVLVGNSRCYVEHNDGTLSLDVVTIAKSTEFFLPGCVPNIEPDSTTVRVEYQWMYLHAESCNVLFFKLTRHMTFDECRFAGTTITDQHAFESGHVSFRHC</sequence>
<accession>A0A182KHY9</accession>
<dbReference type="Proteomes" id="UP000075881">
    <property type="component" value="Unassembled WGS sequence"/>
</dbReference>